<dbReference type="Gene3D" id="3.40.50.720">
    <property type="entry name" value="NAD(P)-binding Rossmann-like Domain"/>
    <property type="match status" value="1"/>
</dbReference>
<protein>
    <submittedName>
        <fullName evidence="3">SDR family oxidoreductase</fullName>
    </submittedName>
</protein>
<dbReference type="InterPro" id="IPR020904">
    <property type="entry name" value="Sc_DH/Rdtase_CS"/>
</dbReference>
<dbReference type="PRINTS" id="PR00080">
    <property type="entry name" value="SDRFAMILY"/>
</dbReference>
<dbReference type="SUPFAM" id="SSF51735">
    <property type="entry name" value="NAD(P)-binding Rossmann-fold domains"/>
    <property type="match status" value="1"/>
</dbReference>
<dbReference type="PANTHER" id="PTHR43180:SF66">
    <property type="entry name" value="SHORT-CHAIN DEHYDROGENASE_REDUCTASE FAMILY PROTEIN"/>
    <property type="match status" value="1"/>
</dbReference>
<sequence length="259" mass="27523">MGRVQGKVSIITGGASGVGREDAKLLVAEGGKVVIADLNVEAGEALAAELGEAALFVRHDISCEDSWQRLIEQTLKAFGKLDVLVNNAGILVAANIEQTSLEVWRKVNAINSDGYFLGCKYAILAMKETGGGAIINMSSLAAIHGMSQFCAYSASKGAVAALTRNVAVHCKERGYNIRCNSIHPDGIDTPMTQALRAKVPKPRSEAEAAAMIKAGKRADARMCDPKEIANFVLYLASDESRFINGAELKIDNAHTVGDF</sequence>
<dbReference type="EMBL" id="BAABJZ010000024">
    <property type="protein sequence ID" value="GAA4883677.1"/>
    <property type="molecule type" value="Genomic_DNA"/>
</dbReference>
<reference evidence="4" key="1">
    <citation type="journal article" date="2019" name="Int. J. Syst. Evol. Microbiol.">
        <title>The Global Catalogue of Microorganisms (GCM) 10K type strain sequencing project: providing services to taxonomists for standard genome sequencing and annotation.</title>
        <authorList>
            <consortium name="The Broad Institute Genomics Platform"/>
            <consortium name="The Broad Institute Genome Sequencing Center for Infectious Disease"/>
            <person name="Wu L."/>
            <person name="Ma J."/>
        </authorList>
    </citation>
    <scope>NUCLEOTIDE SEQUENCE [LARGE SCALE GENOMIC DNA]</scope>
    <source>
        <strain evidence="4">JCM 18401</strain>
    </source>
</reference>
<dbReference type="PANTHER" id="PTHR43180">
    <property type="entry name" value="3-OXOACYL-(ACYL-CARRIER-PROTEIN) REDUCTASE (AFU_ORTHOLOGUE AFUA_6G11210)"/>
    <property type="match status" value="1"/>
</dbReference>
<dbReference type="PRINTS" id="PR00081">
    <property type="entry name" value="GDHRDH"/>
</dbReference>
<evidence type="ECO:0000313" key="3">
    <source>
        <dbReference type="EMBL" id="GAA4883677.1"/>
    </source>
</evidence>
<comment type="caution">
    <text evidence="3">The sequence shown here is derived from an EMBL/GenBank/DDBJ whole genome shotgun (WGS) entry which is preliminary data.</text>
</comment>
<dbReference type="Pfam" id="PF13561">
    <property type="entry name" value="adh_short_C2"/>
    <property type="match status" value="1"/>
</dbReference>
<accession>A0ABP9EP26</accession>
<gene>
    <name evidence="3" type="ORF">GCM10023333_17410</name>
</gene>
<name>A0ABP9EP26_9GAMM</name>
<dbReference type="RefSeq" id="WP_345334971.1">
    <property type="nucleotide sequence ID" value="NZ_BAABJZ010000024.1"/>
</dbReference>
<dbReference type="Proteomes" id="UP001499988">
    <property type="component" value="Unassembled WGS sequence"/>
</dbReference>
<evidence type="ECO:0000256" key="1">
    <source>
        <dbReference type="ARBA" id="ARBA00006484"/>
    </source>
</evidence>
<dbReference type="InterPro" id="IPR036291">
    <property type="entry name" value="NAD(P)-bd_dom_sf"/>
</dbReference>
<keyword evidence="2" id="KW-0560">Oxidoreductase</keyword>
<evidence type="ECO:0000313" key="4">
    <source>
        <dbReference type="Proteomes" id="UP001499988"/>
    </source>
</evidence>
<keyword evidence="4" id="KW-1185">Reference proteome</keyword>
<dbReference type="PROSITE" id="PS00061">
    <property type="entry name" value="ADH_SHORT"/>
    <property type="match status" value="1"/>
</dbReference>
<evidence type="ECO:0000256" key="2">
    <source>
        <dbReference type="ARBA" id="ARBA00023002"/>
    </source>
</evidence>
<proteinExistence type="inferred from homology"/>
<comment type="similarity">
    <text evidence="1">Belongs to the short-chain dehydrogenases/reductases (SDR) family.</text>
</comment>
<dbReference type="InterPro" id="IPR002347">
    <property type="entry name" value="SDR_fam"/>
</dbReference>
<organism evidence="3 4">
    <name type="scientific">Ferrimonas pelagia</name>
    <dbReference type="NCBI Taxonomy" id="1177826"/>
    <lineage>
        <taxon>Bacteria</taxon>
        <taxon>Pseudomonadati</taxon>
        <taxon>Pseudomonadota</taxon>
        <taxon>Gammaproteobacteria</taxon>
        <taxon>Alteromonadales</taxon>
        <taxon>Ferrimonadaceae</taxon>
        <taxon>Ferrimonas</taxon>
    </lineage>
</organism>